<evidence type="ECO:0008006" key="8">
    <source>
        <dbReference type="Google" id="ProtNLM"/>
    </source>
</evidence>
<dbReference type="InterPro" id="IPR036259">
    <property type="entry name" value="MFS_trans_sf"/>
</dbReference>
<reference evidence="6" key="1">
    <citation type="submission" date="2020-10" db="EMBL/GenBank/DDBJ databases">
        <authorList>
            <person name="Lu T."/>
            <person name="Wang Q."/>
            <person name="Han X."/>
        </authorList>
    </citation>
    <scope>NUCLEOTIDE SEQUENCE</scope>
    <source>
        <strain evidence="6">WQ 117</strain>
    </source>
</reference>
<keyword evidence="7" id="KW-1185">Reference proteome</keyword>
<sequence length="520" mass="60620">MQKQHSIFKTWIPEKFIMPLLVIALFPQVMILTVFSMNSTFTASFLDIDVDDIQFLFSIAYATIVCGMFIHIRFFQYFNIRNYLLFMNLLNIVVLFCLTLTTNTQLIFILRLIQGPACLFEGCILVPIIMAKLRTENSKMIAYSFLYVILLTGDKFTTALVKFAIEHYNHNMIVYTIISFHILTLIIYALVFNHGRLFPKKPMYQLGLGGIFLITIALISAVYVLVYGKRYYWFESSRINFALGMFLFFSGLFILHQRYAKRVLFHFSVLKSERVILGLIMFFCFYMLRSCMGNIYNVMNVVWHWQWEYILKIQFFNVAGVLTGVFTSYLLMRNKTDFKYIFIVGFTFLSMSMLWFSYLFVPDVRVLAVVPALYLQGLGTGMLMTPLVMYIISRVDPSLSGSAAHAGVSIRFWTNTIGFSIMQNSLLYLTTKHQYYLTSNLDLSNTIFQNEWEPIFNKYTATHLYNESVHLTSAVIKSKIYNHSLLISNIEIFRTLFVFSVIVIFLIIIYRPVSQLIIKR</sequence>
<keyword evidence="3 5" id="KW-1133">Transmembrane helix</keyword>
<feature type="transmembrane region" description="Helical" evidence="5">
    <location>
        <begin position="204"/>
        <end position="226"/>
    </location>
</feature>
<name>A0A8J7FRG6_9FLAO</name>
<feature type="transmembrane region" description="Helical" evidence="5">
    <location>
        <begin position="53"/>
        <end position="72"/>
    </location>
</feature>
<dbReference type="SUPFAM" id="SSF103473">
    <property type="entry name" value="MFS general substrate transporter"/>
    <property type="match status" value="1"/>
</dbReference>
<evidence type="ECO:0000256" key="5">
    <source>
        <dbReference type="SAM" id="Phobius"/>
    </source>
</evidence>
<dbReference type="RefSeq" id="WP_194181701.1">
    <property type="nucleotide sequence ID" value="NZ_JADGIK010000001.1"/>
</dbReference>
<evidence type="ECO:0000256" key="4">
    <source>
        <dbReference type="ARBA" id="ARBA00023136"/>
    </source>
</evidence>
<dbReference type="EMBL" id="JADGIK010000001">
    <property type="protein sequence ID" value="MBF0596172.1"/>
    <property type="molecule type" value="Genomic_DNA"/>
</dbReference>
<feature type="transmembrane region" description="Helical" evidence="5">
    <location>
        <begin position="309"/>
        <end position="331"/>
    </location>
</feature>
<keyword evidence="4 5" id="KW-0472">Membrane</keyword>
<evidence type="ECO:0000256" key="1">
    <source>
        <dbReference type="ARBA" id="ARBA00004141"/>
    </source>
</evidence>
<feature type="transmembrane region" description="Helical" evidence="5">
    <location>
        <begin position="492"/>
        <end position="510"/>
    </location>
</feature>
<dbReference type="AlphaFoldDB" id="A0A8J7FRG6"/>
<dbReference type="GO" id="GO:0022857">
    <property type="term" value="F:transmembrane transporter activity"/>
    <property type="evidence" value="ECO:0007669"/>
    <property type="project" value="TreeGrafter"/>
</dbReference>
<feature type="transmembrane region" description="Helical" evidence="5">
    <location>
        <begin position="340"/>
        <end position="361"/>
    </location>
</feature>
<comment type="caution">
    <text evidence="6">The sequence shown here is derived from an EMBL/GenBank/DDBJ whole genome shotgun (WGS) entry which is preliminary data.</text>
</comment>
<feature type="transmembrane region" description="Helical" evidence="5">
    <location>
        <begin position="173"/>
        <end position="192"/>
    </location>
</feature>
<evidence type="ECO:0000313" key="7">
    <source>
        <dbReference type="Proteomes" id="UP000608754"/>
    </source>
</evidence>
<feature type="transmembrane region" description="Helical" evidence="5">
    <location>
        <begin position="84"/>
        <end position="102"/>
    </location>
</feature>
<organism evidence="6 7">
    <name type="scientific">Faecalibacter rhinopitheci</name>
    <dbReference type="NCBI Taxonomy" id="2779678"/>
    <lineage>
        <taxon>Bacteria</taxon>
        <taxon>Pseudomonadati</taxon>
        <taxon>Bacteroidota</taxon>
        <taxon>Flavobacteriia</taxon>
        <taxon>Flavobacteriales</taxon>
        <taxon>Weeksellaceae</taxon>
        <taxon>Faecalibacter</taxon>
    </lineage>
</organism>
<feature type="transmembrane region" description="Helical" evidence="5">
    <location>
        <begin position="275"/>
        <end position="297"/>
    </location>
</feature>
<evidence type="ECO:0000313" key="6">
    <source>
        <dbReference type="EMBL" id="MBF0596172.1"/>
    </source>
</evidence>
<feature type="transmembrane region" description="Helical" evidence="5">
    <location>
        <begin position="108"/>
        <end position="129"/>
    </location>
</feature>
<protein>
    <recommendedName>
        <fullName evidence="8">MFS transporter</fullName>
    </recommendedName>
</protein>
<proteinExistence type="predicted"/>
<dbReference type="PANTHER" id="PTHR23501">
    <property type="entry name" value="MAJOR FACILITATOR SUPERFAMILY"/>
    <property type="match status" value="1"/>
</dbReference>
<accession>A0A8J7FRG6</accession>
<dbReference type="Gene3D" id="1.20.1250.20">
    <property type="entry name" value="MFS general substrate transporter like domains"/>
    <property type="match status" value="1"/>
</dbReference>
<feature type="transmembrane region" description="Helical" evidence="5">
    <location>
        <begin position="141"/>
        <end position="161"/>
    </location>
</feature>
<dbReference type="Proteomes" id="UP000608754">
    <property type="component" value="Unassembled WGS sequence"/>
</dbReference>
<dbReference type="PANTHER" id="PTHR23501:SF5">
    <property type="entry name" value="TRANSPORT PROTEIN"/>
    <property type="match status" value="1"/>
</dbReference>
<feature type="transmembrane region" description="Helical" evidence="5">
    <location>
        <begin position="238"/>
        <end position="255"/>
    </location>
</feature>
<evidence type="ECO:0000256" key="3">
    <source>
        <dbReference type="ARBA" id="ARBA00022989"/>
    </source>
</evidence>
<keyword evidence="2 5" id="KW-0812">Transmembrane</keyword>
<gene>
    <name evidence="6" type="ORF">IM532_01630</name>
</gene>
<comment type="subcellular location">
    <subcellularLocation>
        <location evidence="1">Membrane</location>
        <topology evidence="1">Multi-pass membrane protein</topology>
    </subcellularLocation>
</comment>
<feature type="transmembrane region" description="Helical" evidence="5">
    <location>
        <begin position="373"/>
        <end position="392"/>
    </location>
</feature>
<dbReference type="GO" id="GO:0005886">
    <property type="term" value="C:plasma membrane"/>
    <property type="evidence" value="ECO:0007669"/>
    <property type="project" value="TreeGrafter"/>
</dbReference>
<evidence type="ECO:0000256" key="2">
    <source>
        <dbReference type="ARBA" id="ARBA00022692"/>
    </source>
</evidence>
<feature type="transmembrane region" description="Helical" evidence="5">
    <location>
        <begin position="20"/>
        <end position="41"/>
    </location>
</feature>